<feature type="region of interest" description="Disordered" evidence="1">
    <location>
        <begin position="79"/>
        <end position="127"/>
    </location>
</feature>
<evidence type="ECO:0000256" key="2">
    <source>
        <dbReference type="SAM" id="SignalP"/>
    </source>
</evidence>
<organism evidence="3 4">
    <name type="scientific">Ensete ventricosum</name>
    <name type="common">Abyssinian banana</name>
    <name type="synonym">Musa ensete</name>
    <dbReference type="NCBI Taxonomy" id="4639"/>
    <lineage>
        <taxon>Eukaryota</taxon>
        <taxon>Viridiplantae</taxon>
        <taxon>Streptophyta</taxon>
        <taxon>Embryophyta</taxon>
        <taxon>Tracheophyta</taxon>
        <taxon>Spermatophyta</taxon>
        <taxon>Magnoliopsida</taxon>
        <taxon>Liliopsida</taxon>
        <taxon>Zingiberales</taxon>
        <taxon>Musaceae</taxon>
        <taxon>Ensete</taxon>
    </lineage>
</organism>
<name>A0A426XQ88_ENSVE</name>
<feature type="signal peptide" evidence="2">
    <location>
        <begin position="1"/>
        <end position="21"/>
    </location>
</feature>
<accession>A0A426XQ88</accession>
<feature type="compositionally biased region" description="Basic residues" evidence="1">
    <location>
        <begin position="87"/>
        <end position="108"/>
    </location>
</feature>
<protein>
    <submittedName>
        <fullName evidence="3">Uncharacterized protein</fullName>
    </submittedName>
</protein>
<dbReference type="Proteomes" id="UP000287651">
    <property type="component" value="Unassembled WGS sequence"/>
</dbReference>
<proteinExistence type="predicted"/>
<evidence type="ECO:0000313" key="4">
    <source>
        <dbReference type="Proteomes" id="UP000287651"/>
    </source>
</evidence>
<dbReference type="PROSITE" id="PS51257">
    <property type="entry name" value="PROKAR_LIPOPROTEIN"/>
    <property type="match status" value="1"/>
</dbReference>
<reference evidence="3 4" key="1">
    <citation type="journal article" date="2014" name="Agronomy (Basel)">
        <title>A Draft Genome Sequence for Ensete ventricosum, the Drought-Tolerant Tree Against Hunger.</title>
        <authorList>
            <person name="Harrison J."/>
            <person name="Moore K.A."/>
            <person name="Paszkiewicz K."/>
            <person name="Jones T."/>
            <person name="Grant M."/>
            <person name="Ambacheew D."/>
            <person name="Muzemil S."/>
            <person name="Studholme D.J."/>
        </authorList>
    </citation>
    <scope>NUCLEOTIDE SEQUENCE [LARGE SCALE GENOMIC DNA]</scope>
</reference>
<keyword evidence="2" id="KW-0732">Signal</keyword>
<evidence type="ECO:0000313" key="3">
    <source>
        <dbReference type="EMBL" id="RRT41659.1"/>
    </source>
</evidence>
<evidence type="ECO:0000256" key="1">
    <source>
        <dbReference type="SAM" id="MobiDB-lite"/>
    </source>
</evidence>
<feature type="chain" id="PRO_5019284566" evidence="2">
    <location>
        <begin position="22"/>
        <end position="127"/>
    </location>
</feature>
<comment type="caution">
    <text evidence="3">The sequence shown here is derived from an EMBL/GenBank/DDBJ whole genome shotgun (WGS) entry which is preliminary data.</text>
</comment>
<dbReference type="EMBL" id="AMZH03018405">
    <property type="protein sequence ID" value="RRT41659.1"/>
    <property type="molecule type" value="Genomic_DNA"/>
</dbReference>
<sequence>MAASNLRLLVLLCSWAMATVGFSSCQAPSVVSSFSRPKVWLGPYDWTYLRGYRYVDRPLPGSTAKIDRRRSIEGEIDRRRSVEGEKGKKKKKRRQRRKKKKRGRRKKYFALSPPVGRPRTVAALTRG</sequence>
<dbReference type="AlphaFoldDB" id="A0A426XQ88"/>
<gene>
    <name evidence="3" type="ORF">B296_00057648</name>
</gene>